<dbReference type="InterPro" id="IPR006311">
    <property type="entry name" value="TAT_signal"/>
</dbReference>
<proteinExistence type="inferred from homology"/>
<comment type="catalytic activity">
    <reaction evidence="6">
        <text>a beta-lactam + H2O = a substituted beta-amino acid</text>
        <dbReference type="Rhea" id="RHEA:20401"/>
        <dbReference type="ChEBI" id="CHEBI:15377"/>
        <dbReference type="ChEBI" id="CHEBI:35627"/>
        <dbReference type="ChEBI" id="CHEBI:140347"/>
        <dbReference type="EC" id="3.5.2.6"/>
    </reaction>
</comment>
<feature type="domain" description="Beta-lactamase class A catalytic" evidence="8">
    <location>
        <begin position="91"/>
        <end position="312"/>
    </location>
</feature>
<dbReference type="GO" id="GO:0008800">
    <property type="term" value="F:beta-lactamase activity"/>
    <property type="evidence" value="ECO:0007669"/>
    <property type="project" value="UniProtKB-UniRule"/>
</dbReference>
<organism evidence="9 10">
    <name type="scientific">Streptomyces triticagri</name>
    <dbReference type="NCBI Taxonomy" id="2293568"/>
    <lineage>
        <taxon>Bacteria</taxon>
        <taxon>Bacillati</taxon>
        <taxon>Actinomycetota</taxon>
        <taxon>Actinomycetes</taxon>
        <taxon>Kitasatosporales</taxon>
        <taxon>Streptomycetaceae</taxon>
        <taxon>Streptomyces</taxon>
    </lineage>
</organism>
<dbReference type="InterPro" id="IPR045155">
    <property type="entry name" value="Beta-lactam_cat"/>
</dbReference>
<evidence type="ECO:0000256" key="6">
    <source>
        <dbReference type="RuleBase" id="RU361140"/>
    </source>
</evidence>
<feature type="compositionally biased region" description="Basic and acidic residues" evidence="7">
    <location>
        <begin position="1"/>
        <end position="33"/>
    </location>
</feature>
<dbReference type="Pfam" id="PF13354">
    <property type="entry name" value="Beta-lactamase2"/>
    <property type="match status" value="1"/>
</dbReference>
<dbReference type="InterPro" id="IPR000871">
    <property type="entry name" value="Beta-lactam_class-A"/>
</dbReference>
<dbReference type="Gene3D" id="3.40.710.10">
    <property type="entry name" value="DD-peptidase/beta-lactamase superfamily"/>
    <property type="match status" value="1"/>
</dbReference>
<dbReference type="OrthoDB" id="9784149at2"/>
<dbReference type="PROSITE" id="PS00146">
    <property type="entry name" value="BETA_LACTAMASE_A"/>
    <property type="match status" value="1"/>
</dbReference>
<dbReference type="SUPFAM" id="SSF56601">
    <property type="entry name" value="beta-lactamase/transpeptidase-like"/>
    <property type="match status" value="1"/>
</dbReference>
<dbReference type="EMBL" id="QUAK01000064">
    <property type="protein sequence ID" value="RFU86566.1"/>
    <property type="molecule type" value="Genomic_DNA"/>
</dbReference>
<dbReference type="PANTHER" id="PTHR35333:SF3">
    <property type="entry name" value="BETA-LACTAMASE-TYPE TRANSPEPTIDASE FOLD CONTAINING PROTEIN"/>
    <property type="match status" value="1"/>
</dbReference>
<dbReference type="PRINTS" id="PR00118">
    <property type="entry name" value="BLACTAMASEA"/>
</dbReference>
<evidence type="ECO:0000256" key="1">
    <source>
        <dbReference type="ARBA" id="ARBA00009009"/>
    </source>
</evidence>
<dbReference type="GO" id="GO:0030655">
    <property type="term" value="P:beta-lactam antibiotic catabolic process"/>
    <property type="evidence" value="ECO:0007669"/>
    <property type="project" value="InterPro"/>
</dbReference>
<dbReference type="GO" id="GO:0046677">
    <property type="term" value="P:response to antibiotic"/>
    <property type="evidence" value="ECO:0007669"/>
    <property type="project" value="UniProtKB-UniRule"/>
</dbReference>
<evidence type="ECO:0000256" key="4">
    <source>
        <dbReference type="ARBA" id="ARBA00022801"/>
    </source>
</evidence>
<dbReference type="PROSITE" id="PS51318">
    <property type="entry name" value="TAT"/>
    <property type="match status" value="1"/>
</dbReference>
<comment type="similarity">
    <text evidence="1 6">Belongs to the class-A beta-lactamase family.</text>
</comment>
<dbReference type="InterPro" id="IPR012338">
    <property type="entry name" value="Beta-lactam/transpept-like"/>
</dbReference>
<protein>
    <recommendedName>
        <fullName evidence="3 6">Beta-lactamase</fullName>
        <ecNumber evidence="2 6">3.5.2.6</ecNumber>
    </recommendedName>
</protein>
<dbReference type="InterPro" id="IPR023650">
    <property type="entry name" value="Beta-lactam_class-A_AS"/>
</dbReference>
<reference evidence="9 10" key="1">
    <citation type="submission" date="2018-08" db="EMBL/GenBank/DDBJ databases">
        <title>Isolation, diversity and antifungal activity of Actinobacteria from wheat.</title>
        <authorList>
            <person name="Han C."/>
        </authorList>
    </citation>
    <scope>NUCLEOTIDE SEQUENCE [LARGE SCALE GENOMIC DNA]</scope>
    <source>
        <strain evidence="9 10">NEAU-YY421</strain>
    </source>
</reference>
<evidence type="ECO:0000256" key="5">
    <source>
        <dbReference type="ARBA" id="ARBA00023251"/>
    </source>
</evidence>
<evidence type="ECO:0000313" key="9">
    <source>
        <dbReference type="EMBL" id="RFU86566.1"/>
    </source>
</evidence>
<evidence type="ECO:0000256" key="7">
    <source>
        <dbReference type="SAM" id="MobiDB-lite"/>
    </source>
</evidence>
<keyword evidence="10" id="KW-1185">Reference proteome</keyword>
<accession>A0A372M6K9</accession>
<evidence type="ECO:0000256" key="2">
    <source>
        <dbReference type="ARBA" id="ARBA00012865"/>
    </source>
</evidence>
<dbReference type="Proteomes" id="UP000263094">
    <property type="component" value="Unassembled WGS sequence"/>
</dbReference>
<evidence type="ECO:0000313" key="10">
    <source>
        <dbReference type="Proteomes" id="UP000263094"/>
    </source>
</evidence>
<evidence type="ECO:0000259" key="8">
    <source>
        <dbReference type="Pfam" id="PF13354"/>
    </source>
</evidence>
<keyword evidence="5 6" id="KW-0046">Antibiotic resistance</keyword>
<gene>
    <name evidence="9" type="primary">bla</name>
    <name evidence="9" type="ORF">DY218_11655</name>
</gene>
<dbReference type="NCBIfam" id="NF033103">
    <property type="entry name" value="bla_class_A"/>
    <property type="match status" value="1"/>
</dbReference>
<dbReference type="AlphaFoldDB" id="A0A372M6K9"/>
<comment type="caution">
    <text evidence="9">The sequence shown here is derived from an EMBL/GenBank/DDBJ whole genome shotgun (WGS) entry which is preliminary data.</text>
</comment>
<dbReference type="PANTHER" id="PTHR35333">
    <property type="entry name" value="BETA-LACTAMASE"/>
    <property type="match status" value="1"/>
</dbReference>
<keyword evidence="4 6" id="KW-0378">Hydrolase</keyword>
<name>A0A372M6K9_9ACTN</name>
<sequence length="347" mass="37638">MPLRRELTPVCDVRRPPPRSRREASRHVNEPRTRTRISTRPSRRAVLLAGAGTAAVAALSGSAPASAKVPHDAELSEQFRELEKRHAARLGVFARDTATGRTVHYRADERFPMCSVFKSLAAAAVLRDLDHDGGFLARRIHYTRDCVDTSGYAPVTGRPENLERGLTVGELCAAAVSESDNAAANLLLRELGGPTAVTRFCRSLGDRVTRLDRWEPELNSAEPWRRTDTTSPRAIGSTYARLVLGRALDEPDRRRLTRWLIANTTNTERFRAGLPADWILADKTGGGDRYGIANDVGVVRPPHGAPLVLSVLSTKLDPAGPTDNPLVARAAGLAAARLVPGARGAYA</sequence>
<feature type="region of interest" description="Disordered" evidence="7">
    <location>
        <begin position="1"/>
        <end position="40"/>
    </location>
</feature>
<dbReference type="EC" id="3.5.2.6" evidence="2 6"/>
<evidence type="ECO:0000256" key="3">
    <source>
        <dbReference type="ARBA" id="ARBA00018879"/>
    </source>
</evidence>